<evidence type="ECO:0000256" key="1">
    <source>
        <dbReference type="SAM" id="MobiDB-lite"/>
    </source>
</evidence>
<protein>
    <submittedName>
        <fullName evidence="2">Uncharacterized protein</fullName>
    </submittedName>
</protein>
<feature type="compositionally biased region" description="Pro residues" evidence="1">
    <location>
        <begin position="1"/>
        <end position="12"/>
    </location>
</feature>
<organism evidence="2 3">
    <name type="scientific">Ramlibacter algicola</name>
    <dbReference type="NCBI Taxonomy" id="2795217"/>
    <lineage>
        <taxon>Bacteria</taxon>
        <taxon>Pseudomonadati</taxon>
        <taxon>Pseudomonadota</taxon>
        <taxon>Betaproteobacteria</taxon>
        <taxon>Burkholderiales</taxon>
        <taxon>Comamonadaceae</taxon>
        <taxon>Ramlibacter</taxon>
    </lineage>
</organism>
<gene>
    <name evidence="2" type="ORF">I8E28_12625</name>
</gene>
<comment type="caution">
    <text evidence="2">The sequence shown here is derived from an EMBL/GenBank/DDBJ whole genome shotgun (WGS) entry which is preliminary data.</text>
</comment>
<proteinExistence type="predicted"/>
<evidence type="ECO:0000313" key="3">
    <source>
        <dbReference type="Proteomes" id="UP000617041"/>
    </source>
</evidence>
<reference evidence="2" key="1">
    <citation type="submission" date="2020-12" db="EMBL/GenBank/DDBJ databases">
        <title>Ramlibacter sp. nov., isolated from a freshwater alga, Cryptomonas.</title>
        <authorList>
            <person name="Kim H.M."/>
            <person name="Jeon C.O."/>
        </authorList>
    </citation>
    <scope>NUCLEOTIDE SEQUENCE</scope>
    <source>
        <strain evidence="2">CrO1</strain>
    </source>
</reference>
<feature type="region of interest" description="Disordered" evidence="1">
    <location>
        <begin position="1"/>
        <end position="22"/>
    </location>
</feature>
<accession>A0A934PZI0</accession>
<name>A0A934PZI0_9BURK</name>
<dbReference type="Proteomes" id="UP000617041">
    <property type="component" value="Unassembled WGS sequence"/>
</dbReference>
<sequence length="148" mass="16208">MNQPNAKPPTTPPGNGNPKDGAPLAVLDMVAVREKALTVAMDQLVRTLINGPYAVEDLHPKRTAGQRLGYRYRPSTKPEDYYDFDLVQGVPDSVKYFWAFNKGQEGQMPLGSNPALWKAADDFAERCVKAPMATAPECVRYLGTVSAP</sequence>
<evidence type="ECO:0000313" key="2">
    <source>
        <dbReference type="EMBL" id="MBK0393440.1"/>
    </source>
</evidence>
<dbReference type="EMBL" id="JAEDAO010000001">
    <property type="protein sequence ID" value="MBK0393440.1"/>
    <property type="molecule type" value="Genomic_DNA"/>
</dbReference>
<dbReference type="AlphaFoldDB" id="A0A934PZI0"/>
<dbReference type="RefSeq" id="WP_200788406.1">
    <property type="nucleotide sequence ID" value="NZ_JAEDAO010000001.1"/>
</dbReference>
<keyword evidence="3" id="KW-1185">Reference proteome</keyword>